<comment type="subcellular location">
    <subcellularLocation>
        <location evidence="1">Nucleus</location>
    </subcellularLocation>
</comment>
<dbReference type="EnsemblPlants" id="LPERR02G12580.1">
    <property type="protein sequence ID" value="LPERR02G12580.1"/>
    <property type="gene ID" value="LPERR02G12580"/>
</dbReference>
<keyword evidence="9" id="KW-1185">Reference proteome</keyword>
<dbReference type="PANTHER" id="PTHR31140:SF139">
    <property type="entry name" value="B3 DOMAIN-CONTAINING PROTEIN OS02G0455900-RELATED"/>
    <property type="match status" value="1"/>
</dbReference>
<dbReference type="Proteomes" id="UP000032180">
    <property type="component" value="Chromosome 2"/>
</dbReference>
<evidence type="ECO:0000256" key="3">
    <source>
        <dbReference type="ARBA" id="ARBA00023125"/>
    </source>
</evidence>
<sequence length="238" mass="26313">MAASLPLPTSIHDGAEVPDDKDQVVEMKYLFGKVLMPSDVSWVTEQLVIPNNHVGKLRVVDKDQEGFFVVVVEDGAVSGKIWRFRYLNRNNVDHCLTKGWGCFVREKGLRPGDTVSFFRGGNARERLFIFCNRGTTTTTSHHCLPPPARDLPSSGHGEVGGSTPAARPPPPLVSPRRRRRGTVHPEGEEPTTEMPMILESMTLVGAPPLAKRVRLFGVYINVPPQQPSGGEPERKYNP</sequence>
<evidence type="ECO:0000256" key="4">
    <source>
        <dbReference type="ARBA" id="ARBA00023163"/>
    </source>
</evidence>
<dbReference type="PROSITE" id="PS50863">
    <property type="entry name" value="B3"/>
    <property type="match status" value="1"/>
</dbReference>
<keyword evidence="4" id="KW-0804">Transcription</keyword>
<dbReference type="InterPro" id="IPR044800">
    <property type="entry name" value="LEC2-like"/>
</dbReference>
<dbReference type="GO" id="GO:0005634">
    <property type="term" value="C:nucleus"/>
    <property type="evidence" value="ECO:0007669"/>
    <property type="project" value="UniProtKB-SubCell"/>
</dbReference>
<dbReference type="PANTHER" id="PTHR31140">
    <property type="entry name" value="B3 DOMAIN-CONTAINING TRANSCRIPTION FACTOR ABI3"/>
    <property type="match status" value="1"/>
</dbReference>
<dbReference type="GO" id="GO:0003677">
    <property type="term" value="F:DNA binding"/>
    <property type="evidence" value="ECO:0007669"/>
    <property type="project" value="UniProtKB-KW"/>
</dbReference>
<dbReference type="Gene3D" id="2.40.330.10">
    <property type="entry name" value="DNA-binding pseudobarrel domain"/>
    <property type="match status" value="1"/>
</dbReference>
<accession>A0A0D9VFN8</accession>
<feature type="region of interest" description="Disordered" evidence="6">
    <location>
        <begin position="137"/>
        <end position="196"/>
    </location>
</feature>
<dbReference type="SUPFAM" id="SSF101936">
    <property type="entry name" value="DNA-binding pseudobarrel domain"/>
    <property type="match status" value="1"/>
</dbReference>
<evidence type="ECO:0000313" key="9">
    <source>
        <dbReference type="Proteomes" id="UP000032180"/>
    </source>
</evidence>
<reference evidence="9" key="2">
    <citation type="submission" date="2013-12" db="EMBL/GenBank/DDBJ databases">
        <authorList>
            <person name="Yu Y."/>
            <person name="Lee S."/>
            <person name="de Baynast K."/>
            <person name="Wissotski M."/>
            <person name="Liu L."/>
            <person name="Talag J."/>
            <person name="Goicoechea J."/>
            <person name="Angelova A."/>
            <person name="Jetty R."/>
            <person name="Kudrna D."/>
            <person name="Golser W."/>
            <person name="Rivera L."/>
            <person name="Zhang J."/>
            <person name="Wing R."/>
        </authorList>
    </citation>
    <scope>NUCLEOTIDE SEQUENCE</scope>
</reference>
<dbReference type="Gramene" id="LPERR02G12580.1">
    <property type="protein sequence ID" value="LPERR02G12580.1"/>
    <property type="gene ID" value="LPERR02G12580"/>
</dbReference>
<proteinExistence type="predicted"/>
<reference evidence="8 9" key="1">
    <citation type="submission" date="2012-08" db="EMBL/GenBank/DDBJ databases">
        <title>Oryza genome evolution.</title>
        <authorList>
            <person name="Wing R.A."/>
        </authorList>
    </citation>
    <scope>NUCLEOTIDE SEQUENCE</scope>
</reference>
<dbReference type="CDD" id="cd10017">
    <property type="entry name" value="B3_DNA"/>
    <property type="match status" value="1"/>
</dbReference>
<keyword evidence="2" id="KW-0805">Transcription regulation</keyword>
<protein>
    <recommendedName>
        <fullName evidence="7">TF-B3 domain-containing protein</fullName>
    </recommendedName>
</protein>
<dbReference type="InterPro" id="IPR003340">
    <property type="entry name" value="B3_DNA-bd"/>
</dbReference>
<keyword evidence="5" id="KW-0539">Nucleus</keyword>
<dbReference type="STRING" id="77586.A0A0D9VFN8"/>
<keyword evidence="3" id="KW-0238">DNA-binding</keyword>
<reference evidence="8" key="3">
    <citation type="submission" date="2015-04" db="UniProtKB">
        <authorList>
            <consortium name="EnsemblPlants"/>
        </authorList>
    </citation>
    <scope>IDENTIFICATION</scope>
</reference>
<dbReference type="SMART" id="SM01019">
    <property type="entry name" value="B3"/>
    <property type="match status" value="1"/>
</dbReference>
<dbReference type="InterPro" id="IPR015300">
    <property type="entry name" value="DNA-bd_pseudobarrel_sf"/>
</dbReference>
<name>A0A0D9VFN8_9ORYZ</name>
<dbReference type="GO" id="GO:0003700">
    <property type="term" value="F:DNA-binding transcription factor activity"/>
    <property type="evidence" value="ECO:0007669"/>
    <property type="project" value="InterPro"/>
</dbReference>
<feature type="domain" description="TF-B3" evidence="7">
    <location>
        <begin position="32"/>
        <end position="133"/>
    </location>
</feature>
<organism evidence="8 9">
    <name type="scientific">Leersia perrieri</name>
    <dbReference type="NCBI Taxonomy" id="77586"/>
    <lineage>
        <taxon>Eukaryota</taxon>
        <taxon>Viridiplantae</taxon>
        <taxon>Streptophyta</taxon>
        <taxon>Embryophyta</taxon>
        <taxon>Tracheophyta</taxon>
        <taxon>Spermatophyta</taxon>
        <taxon>Magnoliopsida</taxon>
        <taxon>Liliopsida</taxon>
        <taxon>Poales</taxon>
        <taxon>Poaceae</taxon>
        <taxon>BOP clade</taxon>
        <taxon>Oryzoideae</taxon>
        <taxon>Oryzeae</taxon>
        <taxon>Oryzinae</taxon>
        <taxon>Leersia</taxon>
    </lineage>
</organism>
<dbReference type="Pfam" id="PF02362">
    <property type="entry name" value="B3"/>
    <property type="match status" value="1"/>
</dbReference>
<dbReference type="HOGENOM" id="CLU_1167334_0_0_1"/>
<evidence type="ECO:0000256" key="2">
    <source>
        <dbReference type="ARBA" id="ARBA00023015"/>
    </source>
</evidence>
<evidence type="ECO:0000256" key="1">
    <source>
        <dbReference type="ARBA" id="ARBA00004123"/>
    </source>
</evidence>
<evidence type="ECO:0000256" key="5">
    <source>
        <dbReference type="ARBA" id="ARBA00023242"/>
    </source>
</evidence>
<evidence type="ECO:0000313" key="8">
    <source>
        <dbReference type="EnsemblPlants" id="LPERR02G12580.1"/>
    </source>
</evidence>
<evidence type="ECO:0000256" key="6">
    <source>
        <dbReference type="SAM" id="MobiDB-lite"/>
    </source>
</evidence>
<dbReference type="AlphaFoldDB" id="A0A0D9VFN8"/>
<evidence type="ECO:0000259" key="7">
    <source>
        <dbReference type="PROSITE" id="PS50863"/>
    </source>
</evidence>